<name>A0A418JJD9_STAHY</name>
<reference evidence="4 5" key="1">
    <citation type="journal article" date="2016" name="Front. Microbiol.">
        <title>Comprehensive Phylogenetic Analysis of Bovine Non-aureus Staphylococci Species Based on Whole-Genome Sequencing.</title>
        <authorList>
            <person name="Naushad S."/>
            <person name="Barkema H.W."/>
            <person name="Luby C."/>
            <person name="Condas L.A."/>
            <person name="Nobrega D.B."/>
            <person name="Carson D.A."/>
            <person name="De Buck J."/>
        </authorList>
    </citation>
    <scope>NUCLEOTIDE SEQUENCE [LARGE SCALE GENOMIC DNA]</scope>
    <source>
        <strain evidence="4 5">SNUC 5959</strain>
    </source>
</reference>
<sequence length="956" mass="110142">MEHLIRDITQSLHKGFIDRSSEHLGNFMPKLLINTKEENVLATVIDELHKCKSFSISVAFITESGLASLKAHLYELKQRGVTGRILTSNYLSFNNPKMYQELLKLENVEVRVTSVSGFHAKGYIFDHDYHTSLIIGSSNLTSNALKVNYEHNILLSSHRNGDIVYKVKKQFDSLWDESEPLSHDWIETYQTLYKPKPFKRLLEVEKEQLDFQKKLQNAQSIVPNLMQREALKSLDEIRERGEKRALIVSATGTGKTIMSALDVRTYQPKRFLFIVHNEGILRRAMEDYRKVLADEPATAFGLLTGNQKEIEAKYVFATIQTISKPDIYENLAPKHFDYIVFDEAHRAAAGSYQRVFDYFKPEFMLGMTATPERNDTLNVFEVFHYNVAYEIRLQEALENDILCPFHYFGVTEYIADGVASDDTESLQKLTSEARLNHILEKTQYYGYSGNELKGLIFVSRKDEAHELALKLSNRGIPAIALTGEDKQVRRLNVIQQLKNGGINYIITVDLFNEGIDIPEVNQVIMLRATASSIIFVQQLGRGLRKSSNKEYVTVIDFIGNYKNNYLIPIALSGNQSQNKDTYRKFLTDSAVLNGVSTINFEEIAKKKIYAALNDAKLNAMTNLKEAYYNVKQRIGHVPLMMDFVDQHSIDPLVITSNSNLKHYHMFLEKLKETDVVLSENASKNLVLLTREVAPGLKSVEHYVLLRLLEGEARLNELLDYVLDYDQHVTMDDVLMACRIFDLSFFSKTIEKTYGQPLIIVDGDVVDLTETFKQQLENEAFRNYVEDILRLAQYNNEMYQEGQSDLILYQKYSRKDFLKIKNFKSDESSTVYGYKVKEDMIPIFVTYHKQDDISETTQYEDEFLSQNELKWFTKSNRRMMAEEVQKIIHHQASNRDIYIFVKKEDAEGTQFYYLGTAHVLQDTAEQTAMPNGAPVVTMHLSLTTPVRDDIYRYLVEN</sequence>
<dbReference type="InterPro" id="IPR021835">
    <property type="entry name" value="DUF3427"/>
</dbReference>
<dbReference type="SMART" id="SM00490">
    <property type="entry name" value="HELICc"/>
    <property type="match status" value="1"/>
</dbReference>
<dbReference type="PANTHER" id="PTHR47396:SF1">
    <property type="entry name" value="ATP-DEPENDENT HELICASE IRC3-RELATED"/>
    <property type="match status" value="1"/>
</dbReference>
<dbReference type="SMART" id="SM00487">
    <property type="entry name" value="DEXDc"/>
    <property type="match status" value="1"/>
</dbReference>
<comment type="caution">
    <text evidence="4">The sequence shown here is derived from an EMBL/GenBank/DDBJ whole genome shotgun (WGS) entry which is preliminary data.</text>
</comment>
<organism evidence="4 5">
    <name type="scientific">Staphylococcus hyicus</name>
    <dbReference type="NCBI Taxonomy" id="1284"/>
    <lineage>
        <taxon>Bacteria</taxon>
        <taxon>Bacillati</taxon>
        <taxon>Bacillota</taxon>
        <taxon>Bacilli</taxon>
        <taxon>Bacillales</taxon>
        <taxon>Staphylococcaceae</taxon>
        <taxon>Staphylococcus</taxon>
    </lineage>
</organism>
<dbReference type="PROSITE" id="PS51194">
    <property type="entry name" value="HELICASE_CTER"/>
    <property type="match status" value="1"/>
</dbReference>
<evidence type="ECO:0000313" key="5">
    <source>
        <dbReference type="Proteomes" id="UP000285625"/>
    </source>
</evidence>
<dbReference type="GO" id="GO:0005829">
    <property type="term" value="C:cytosol"/>
    <property type="evidence" value="ECO:0007669"/>
    <property type="project" value="TreeGrafter"/>
</dbReference>
<evidence type="ECO:0000259" key="1">
    <source>
        <dbReference type="PROSITE" id="PS50035"/>
    </source>
</evidence>
<dbReference type="InterPro" id="IPR001650">
    <property type="entry name" value="Helicase_C-like"/>
</dbReference>
<protein>
    <submittedName>
        <fullName evidence="4">DUF3427 domain-containing protein</fullName>
    </submittedName>
</protein>
<dbReference type="AlphaFoldDB" id="A0A418JJD9"/>
<dbReference type="CDD" id="cd18799">
    <property type="entry name" value="SF2_C_EcoAI-like"/>
    <property type="match status" value="1"/>
</dbReference>
<accession>A0A418JJD9</accession>
<dbReference type="Pfam" id="PF11907">
    <property type="entry name" value="DUF3427"/>
    <property type="match status" value="1"/>
</dbReference>
<feature type="domain" description="PLD phosphodiesterase" evidence="1">
    <location>
        <begin position="119"/>
        <end position="144"/>
    </location>
</feature>
<dbReference type="Gene3D" id="3.30.870.10">
    <property type="entry name" value="Endonuclease Chain A"/>
    <property type="match status" value="1"/>
</dbReference>
<dbReference type="GO" id="GO:0006793">
    <property type="term" value="P:phosphorus metabolic process"/>
    <property type="evidence" value="ECO:0007669"/>
    <property type="project" value="UniProtKB-ARBA"/>
</dbReference>
<evidence type="ECO:0000259" key="2">
    <source>
        <dbReference type="PROSITE" id="PS51192"/>
    </source>
</evidence>
<dbReference type="Proteomes" id="UP000285625">
    <property type="component" value="Unassembled WGS sequence"/>
</dbReference>
<proteinExistence type="predicted"/>
<dbReference type="InterPro" id="IPR014001">
    <property type="entry name" value="Helicase_ATP-bd"/>
</dbReference>
<dbReference type="InterPro" id="IPR001736">
    <property type="entry name" value="PLipase_D/transphosphatidylase"/>
</dbReference>
<dbReference type="InterPro" id="IPR006935">
    <property type="entry name" value="Helicase/UvrB_N"/>
</dbReference>
<dbReference type="InterPro" id="IPR025202">
    <property type="entry name" value="PLD-like_dom"/>
</dbReference>
<gene>
    <name evidence="4" type="ORF">BUZ57_05600</name>
</gene>
<dbReference type="GO" id="GO:0016787">
    <property type="term" value="F:hydrolase activity"/>
    <property type="evidence" value="ECO:0007669"/>
    <property type="project" value="InterPro"/>
</dbReference>
<dbReference type="Pfam" id="PF00271">
    <property type="entry name" value="Helicase_C"/>
    <property type="match status" value="1"/>
</dbReference>
<dbReference type="Gene3D" id="3.40.50.300">
    <property type="entry name" value="P-loop containing nucleotide triphosphate hydrolases"/>
    <property type="match status" value="2"/>
</dbReference>
<dbReference type="GO" id="GO:0005524">
    <property type="term" value="F:ATP binding"/>
    <property type="evidence" value="ECO:0007669"/>
    <property type="project" value="InterPro"/>
</dbReference>
<dbReference type="SUPFAM" id="SSF52540">
    <property type="entry name" value="P-loop containing nucleoside triphosphate hydrolases"/>
    <property type="match status" value="1"/>
</dbReference>
<dbReference type="CDD" id="cd18032">
    <property type="entry name" value="DEXHc_RE_I_III_res"/>
    <property type="match status" value="1"/>
</dbReference>
<dbReference type="EMBL" id="QXVO01000013">
    <property type="protein sequence ID" value="RIO46085.1"/>
    <property type="molecule type" value="Genomic_DNA"/>
</dbReference>
<dbReference type="InterPro" id="IPR027417">
    <property type="entry name" value="P-loop_NTPase"/>
</dbReference>
<dbReference type="InterPro" id="IPR050742">
    <property type="entry name" value="Helicase_Restrict-Modif_Enz"/>
</dbReference>
<dbReference type="RefSeq" id="WP_119635356.1">
    <property type="nucleotide sequence ID" value="NZ_QXVO01000013.1"/>
</dbReference>
<dbReference type="CDD" id="cd09204">
    <property type="entry name" value="PLDc_N_DEXD_b2"/>
    <property type="match status" value="1"/>
</dbReference>
<dbReference type="Pfam" id="PF13091">
    <property type="entry name" value="PLDc_2"/>
    <property type="match status" value="1"/>
</dbReference>
<dbReference type="GO" id="GO:0003677">
    <property type="term" value="F:DNA binding"/>
    <property type="evidence" value="ECO:0007669"/>
    <property type="project" value="InterPro"/>
</dbReference>
<dbReference type="Pfam" id="PF26350">
    <property type="entry name" value="DUF8090"/>
    <property type="match status" value="1"/>
</dbReference>
<dbReference type="InterPro" id="IPR058403">
    <property type="entry name" value="DUF8090"/>
</dbReference>
<evidence type="ECO:0000313" key="4">
    <source>
        <dbReference type="EMBL" id="RIO46085.1"/>
    </source>
</evidence>
<dbReference type="PROSITE" id="PS51192">
    <property type="entry name" value="HELICASE_ATP_BIND_1"/>
    <property type="match status" value="1"/>
</dbReference>
<feature type="domain" description="Helicase C-terminal" evidence="3">
    <location>
        <begin position="440"/>
        <end position="590"/>
    </location>
</feature>
<dbReference type="SUPFAM" id="SSF56024">
    <property type="entry name" value="Phospholipase D/nuclease"/>
    <property type="match status" value="1"/>
</dbReference>
<dbReference type="PROSITE" id="PS50035">
    <property type="entry name" value="PLD"/>
    <property type="match status" value="1"/>
</dbReference>
<feature type="domain" description="Helicase ATP-binding" evidence="2">
    <location>
        <begin position="236"/>
        <end position="389"/>
    </location>
</feature>
<dbReference type="Pfam" id="PF04851">
    <property type="entry name" value="ResIII"/>
    <property type="match status" value="1"/>
</dbReference>
<evidence type="ECO:0000259" key="3">
    <source>
        <dbReference type="PROSITE" id="PS51194"/>
    </source>
</evidence>
<dbReference type="PANTHER" id="PTHR47396">
    <property type="entry name" value="TYPE I RESTRICTION ENZYME ECOKI R PROTEIN"/>
    <property type="match status" value="1"/>
</dbReference>